<feature type="domain" description="HTH psq-type" evidence="3">
    <location>
        <begin position="164"/>
        <end position="213"/>
    </location>
</feature>
<dbReference type="InterPro" id="IPR009057">
    <property type="entry name" value="Homeodomain-like_sf"/>
</dbReference>
<proteinExistence type="predicted"/>
<accession>A0A1I8QFB7</accession>
<evidence type="ECO:0000256" key="2">
    <source>
        <dbReference type="SAM" id="MobiDB-lite"/>
    </source>
</evidence>
<evidence type="ECO:0000313" key="5">
    <source>
        <dbReference type="Proteomes" id="UP000095300"/>
    </source>
</evidence>
<dbReference type="GO" id="GO:0003677">
    <property type="term" value="F:DNA binding"/>
    <property type="evidence" value="ECO:0007669"/>
    <property type="project" value="InterPro"/>
</dbReference>
<reference evidence="4" key="1">
    <citation type="submission" date="2020-05" db="UniProtKB">
        <authorList>
            <consortium name="EnsemblMetazoa"/>
        </authorList>
    </citation>
    <scope>IDENTIFICATION</scope>
    <source>
        <strain evidence="4">USDA</strain>
    </source>
</reference>
<dbReference type="EnsemblMetazoa" id="SCAU016628-RA">
    <property type="protein sequence ID" value="SCAU016628-PA"/>
    <property type="gene ID" value="SCAU016628"/>
</dbReference>
<evidence type="ECO:0000256" key="1">
    <source>
        <dbReference type="ARBA" id="ARBA00004123"/>
    </source>
</evidence>
<dbReference type="SUPFAM" id="SSF46689">
    <property type="entry name" value="Homeodomain-like"/>
    <property type="match status" value="1"/>
</dbReference>
<comment type="subcellular location">
    <subcellularLocation>
        <location evidence="1">Nucleus</location>
    </subcellularLocation>
</comment>
<feature type="region of interest" description="Disordered" evidence="2">
    <location>
        <begin position="67"/>
        <end position="86"/>
    </location>
</feature>
<dbReference type="VEuPathDB" id="VectorBase:SCAU016628"/>
<dbReference type="Gene3D" id="1.10.10.10">
    <property type="entry name" value="Winged helix-like DNA-binding domain superfamily/Winged helix DNA-binding domain"/>
    <property type="match status" value="1"/>
</dbReference>
<dbReference type="InterPro" id="IPR036388">
    <property type="entry name" value="WH-like_DNA-bd_sf"/>
</dbReference>
<gene>
    <name evidence="4" type="primary">106095106</name>
</gene>
<dbReference type="KEGG" id="scac:106095106"/>
<dbReference type="STRING" id="35570.A0A1I8QFB7"/>
<dbReference type="OrthoDB" id="6624814at2759"/>
<dbReference type="Proteomes" id="UP000095300">
    <property type="component" value="Unassembled WGS sequence"/>
</dbReference>
<evidence type="ECO:0000259" key="3">
    <source>
        <dbReference type="Pfam" id="PF04218"/>
    </source>
</evidence>
<dbReference type="GO" id="GO:0005634">
    <property type="term" value="C:nucleus"/>
    <property type="evidence" value="ECO:0007669"/>
    <property type="project" value="UniProtKB-SubCell"/>
</dbReference>
<feature type="compositionally biased region" description="Polar residues" evidence="2">
    <location>
        <begin position="68"/>
        <end position="86"/>
    </location>
</feature>
<protein>
    <recommendedName>
        <fullName evidence="3">HTH psq-type domain-containing protein</fullName>
    </recommendedName>
</protein>
<dbReference type="Pfam" id="PF04218">
    <property type="entry name" value="CENP-B_N"/>
    <property type="match status" value="1"/>
</dbReference>
<dbReference type="AlphaFoldDB" id="A0A1I8QFB7"/>
<keyword evidence="5" id="KW-1185">Reference proteome</keyword>
<name>A0A1I8QFB7_STOCA</name>
<dbReference type="InterPro" id="IPR007889">
    <property type="entry name" value="HTH_Psq"/>
</dbReference>
<evidence type="ECO:0000313" key="4">
    <source>
        <dbReference type="EnsemblMetazoa" id="SCAU016628-PA"/>
    </source>
</evidence>
<sequence length="361" mass="39947">MDCVMNQSSSSKNVVADVSFEGYLPNIVNSELLSFPLPQRTDKANLPMSPINYVNFDISESDFALNNDEGSFSTSQSPPNGSEFNLHQLTPAEFKFASCQSPLSSNAEIQSPKSQSLPNIYSENQLEMANSSTGNDDRPTIISEVKLPENRSRQPTKKRIFKMRERRYIQPIDKVAAILRIRQGATKASISRAINVPESTIRGWCKNERKLRQLCGLEGASAMDVIANPYQDPVGTLPCDDNPSASISSTAAVAASLENDHPLIMEKIFSFNDTLQKLKDLNIGISMHKLEAIYIPNSMIYTSSASILNAEYSQLAVAQNVYLSALLYPPKATKLSGVTQYVKKKRTLKKFLKKVPNKNQG</sequence>
<organism evidence="4 5">
    <name type="scientific">Stomoxys calcitrans</name>
    <name type="common">Stable fly</name>
    <name type="synonym">Conops calcitrans</name>
    <dbReference type="NCBI Taxonomy" id="35570"/>
    <lineage>
        <taxon>Eukaryota</taxon>
        <taxon>Metazoa</taxon>
        <taxon>Ecdysozoa</taxon>
        <taxon>Arthropoda</taxon>
        <taxon>Hexapoda</taxon>
        <taxon>Insecta</taxon>
        <taxon>Pterygota</taxon>
        <taxon>Neoptera</taxon>
        <taxon>Endopterygota</taxon>
        <taxon>Diptera</taxon>
        <taxon>Brachycera</taxon>
        <taxon>Muscomorpha</taxon>
        <taxon>Muscoidea</taxon>
        <taxon>Muscidae</taxon>
        <taxon>Stomoxys</taxon>
    </lineage>
</organism>